<evidence type="ECO:0000313" key="3">
    <source>
        <dbReference type="Proteomes" id="UP000823775"/>
    </source>
</evidence>
<protein>
    <submittedName>
        <fullName evidence="2">Uncharacterized protein</fullName>
    </submittedName>
</protein>
<feature type="region of interest" description="Disordered" evidence="1">
    <location>
        <begin position="29"/>
        <end position="161"/>
    </location>
</feature>
<dbReference type="Proteomes" id="UP000823775">
    <property type="component" value="Unassembled WGS sequence"/>
</dbReference>
<organism evidence="2 3">
    <name type="scientific">Datura stramonium</name>
    <name type="common">Jimsonweed</name>
    <name type="synonym">Common thornapple</name>
    <dbReference type="NCBI Taxonomy" id="4076"/>
    <lineage>
        <taxon>Eukaryota</taxon>
        <taxon>Viridiplantae</taxon>
        <taxon>Streptophyta</taxon>
        <taxon>Embryophyta</taxon>
        <taxon>Tracheophyta</taxon>
        <taxon>Spermatophyta</taxon>
        <taxon>Magnoliopsida</taxon>
        <taxon>eudicotyledons</taxon>
        <taxon>Gunneridae</taxon>
        <taxon>Pentapetalae</taxon>
        <taxon>asterids</taxon>
        <taxon>lamiids</taxon>
        <taxon>Solanales</taxon>
        <taxon>Solanaceae</taxon>
        <taxon>Solanoideae</taxon>
        <taxon>Datureae</taxon>
        <taxon>Datura</taxon>
    </lineage>
</organism>
<accession>A0ABS8UKK8</accession>
<keyword evidence="3" id="KW-1185">Reference proteome</keyword>
<sequence>MGVKPVEYKTEIAKEVDLGEQANKKKQDLFQIQENKKQGKGRIVKEGRKEQKWSKKQVQKDLSQKNKFEVLQDQDEEHTYEHELGEKIQNNEKVNKEENDQHTPLESKDKLESSGITSQGSVTDYKLETTTQEEEMEGKSVSSKEQMLEFDDSKGEDEGLQ</sequence>
<comment type="caution">
    <text evidence="2">The sequence shown here is derived from an EMBL/GenBank/DDBJ whole genome shotgun (WGS) entry which is preliminary data.</text>
</comment>
<gene>
    <name evidence="2" type="ORF">HAX54_017325</name>
</gene>
<evidence type="ECO:0000256" key="1">
    <source>
        <dbReference type="SAM" id="MobiDB-lite"/>
    </source>
</evidence>
<dbReference type="EMBL" id="JACEIK010002146">
    <property type="protein sequence ID" value="MCD9559396.1"/>
    <property type="molecule type" value="Genomic_DNA"/>
</dbReference>
<name>A0ABS8UKK8_DATST</name>
<proteinExistence type="predicted"/>
<evidence type="ECO:0000313" key="2">
    <source>
        <dbReference type="EMBL" id="MCD9559396.1"/>
    </source>
</evidence>
<feature type="compositionally biased region" description="Basic and acidic residues" evidence="1">
    <location>
        <begin position="77"/>
        <end position="112"/>
    </location>
</feature>
<feature type="compositionally biased region" description="Basic and acidic residues" evidence="1">
    <location>
        <begin position="151"/>
        <end position="161"/>
    </location>
</feature>
<feature type="non-terminal residue" evidence="2">
    <location>
        <position position="161"/>
    </location>
</feature>
<feature type="compositionally biased region" description="Basic and acidic residues" evidence="1">
    <location>
        <begin position="43"/>
        <end position="70"/>
    </location>
</feature>
<reference evidence="2 3" key="1">
    <citation type="journal article" date="2021" name="BMC Genomics">
        <title>Datura genome reveals duplications of psychoactive alkaloid biosynthetic genes and high mutation rate following tissue culture.</title>
        <authorList>
            <person name="Rajewski A."/>
            <person name="Carter-House D."/>
            <person name="Stajich J."/>
            <person name="Litt A."/>
        </authorList>
    </citation>
    <scope>NUCLEOTIDE SEQUENCE [LARGE SCALE GENOMIC DNA]</scope>
    <source>
        <strain evidence="2">AR-01</strain>
    </source>
</reference>